<evidence type="ECO:0000313" key="2">
    <source>
        <dbReference type="EMBL" id="CCH00855.1"/>
    </source>
</evidence>
<organism evidence="2 3">
    <name type="scientific">Fibrella aestuarina BUZ 2</name>
    <dbReference type="NCBI Taxonomy" id="1166018"/>
    <lineage>
        <taxon>Bacteria</taxon>
        <taxon>Pseudomonadati</taxon>
        <taxon>Bacteroidota</taxon>
        <taxon>Cytophagia</taxon>
        <taxon>Cytophagales</taxon>
        <taxon>Spirosomataceae</taxon>
        <taxon>Fibrella</taxon>
    </lineage>
</organism>
<reference evidence="2 3" key="1">
    <citation type="journal article" date="2012" name="J. Bacteriol.">
        <title>Genome Sequence of Fibrella aestuarina BUZ 2T, a Filamentous Marine Bacterium.</title>
        <authorList>
            <person name="Filippini M."/>
            <person name="Qi W."/>
            <person name="Blom J."/>
            <person name="Goesmann A."/>
            <person name="Smits T.H."/>
            <person name="Bagheri H.C."/>
        </authorList>
    </citation>
    <scope>NUCLEOTIDE SEQUENCE [LARGE SCALE GENOMIC DNA]</scope>
    <source>
        <strain evidence="3">BUZ 2T</strain>
    </source>
</reference>
<dbReference type="AlphaFoldDB" id="I0K9Q2"/>
<proteinExistence type="predicted"/>
<sequence>MCLLTNTIMNWLAQLLRSKTVLTLSLNCLMLAGFMTLRMLQPAAAQRPTLTLPHNSQLSVANWVAARLADVASLVETILRSLL</sequence>
<keyword evidence="1" id="KW-0812">Transmembrane</keyword>
<dbReference type="KEGG" id="fae:FAES_2846"/>
<feature type="transmembrane region" description="Helical" evidence="1">
    <location>
        <begin position="20"/>
        <end position="40"/>
    </location>
</feature>
<protein>
    <submittedName>
        <fullName evidence="2">Uncharacterized protein</fullName>
    </submittedName>
</protein>
<dbReference type="EMBL" id="HE796683">
    <property type="protein sequence ID" value="CCH00855.1"/>
    <property type="molecule type" value="Genomic_DNA"/>
</dbReference>
<name>I0K9Q2_9BACT</name>
<evidence type="ECO:0000256" key="1">
    <source>
        <dbReference type="SAM" id="Phobius"/>
    </source>
</evidence>
<dbReference type="STRING" id="1166018.FAES_2846"/>
<dbReference type="HOGENOM" id="CLU_2537581_0_0_10"/>
<keyword evidence="1" id="KW-1133">Transmembrane helix</keyword>
<evidence type="ECO:0000313" key="3">
    <source>
        <dbReference type="Proteomes" id="UP000011058"/>
    </source>
</evidence>
<accession>I0K9Q2</accession>
<gene>
    <name evidence="2" type="ORF">FAES_2846</name>
</gene>
<keyword evidence="3" id="KW-1185">Reference proteome</keyword>
<dbReference type="Proteomes" id="UP000011058">
    <property type="component" value="Chromosome"/>
</dbReference>
<keyword evidence="1" id="KW-0472">Membrane</keyword>